<dbReference type="Gene3D" id="1.10.640.10">
    <property type="entry name" value="Haem peroxidase domain superfamily, animal type"/>
    <property type="match status" value="1"/>
</dbReference>
<dbReference type="PANTHER" id="PTHR11475">
    <property type="entry name" value="OXIDASE/PEROXIDASE"/>
    <property type="match status" value="1"/>
</dbReference>
<evidence type="ECO:0000313" key="6">
    <source>
        <dbReference type="Proteomes" id="UP000298781"/>
    </source>
</evidence>
<dbReference type="InterPro" id="IPR010255">
    <property type="entry name" value="Haem_peroxidase_sf"/>
</dbReference>
<dbReference type="AlphaFoldDB" id="A0A4D7BHC0"/>
<name>A0A4D7BHC0_9HYPH</name>
<organism evidence="5 6">
    <name type="scientific">Phreatobacter stygius</name>
    <dbReference type="NCBI Taxonomy" id="1940610"/>
    <lineage>
        <taxon>Bacteria</taxon>
        <taxon>Pseudomonadati</taxon>
        <taxon>Pseudomonadota</taxon>
        <taxon>Alphaproteobacteria</taxon>
        <taxon>Hyphomicrobiales</taxon>
        <taxon>Phreatobacteraceae</taxon>
        <taxon>Phreatobacter</taxon>
    </lineage>
</organism>
<dbReference type="GO" id="GO:0006979">
    <property type="term" value="P:response to oxidative stress"/>
    <property type="evidence" value="ECO:0007669"/>
    <property type="project" value="InterPro"/>
</dbReference>
<evidence type="ECO:0000256" key="1">
    <source>
        <dbReference type="ARBA" id="ARBA00004613"/>
    </source>
</evidence>
<keyword evidence="6" id="KW-1185">Reference proteome</keyword>
<dbReference type="EMBL" id="CP039690">
    <property type="protein sequence ID" value="QCI68536.1"/>
    <property type="molecule type" value="Genomic_DNA"/>
</dbReference>
<keyword evidence="2" id="KW-0964">Secreted</keyword>
<keyword evidence="3" id="KW-0325">Glycoprotein</keyword>
<feature type="region of interest" description="Disordered" evidence="4">
    <location>
        <begin position="1"/>
        <end position="21"/>
    </location>
</feature>
<comment type="subcellular location">
    <subcellularLocation>
        <location evidence="1">Secreted</location>
    </subcellularLocation>
</comment>
<protein>
    <recommendedName>
        <fullName evidence="7">Peroxidase</fullName>
    </recommendedName>
</protein>
<dbReference type="SUPFAM" id="SSF48113">
    <property type="entry name" value="Heme-dependent peroxidases"/>
    <property type="match status" value="1"/>
</dbReference>
<dbReference type="KEGG" id="pstg:E8M01_32490"/>
<dbReference type="Pfam" id="PF03098">
    <property type="entry name" value="An_peroxidase"/>
    <property type="match status" value="1"/>
</dbReference>
<dbReference type="GO" id="GO:0020037">
    <property type="term" value="F:heme binding"/>
    <property type="evidence" value="ECO:0007669"/>
    <property type="project" value="InterPro"/>
</dbReference>
<accession>A0A4D7BHC0</accession>
<proteinExistence type="predicted"/>
<reference evidence="5 6" key="1">
    <citation type="submission" date="2019-04" db="EMBL/GenBank/DDBJ databases">
        <title>Phreatobacter aquaticus sp. nov.</title>
        <authorList>
            <person name="Choi A."/>
        </authorList>
    </citation>
    <scope>NUCLEOTIDE SEQUENCE [LARGE SCALE GENOMIC DNA]</scope>
    <source>
        <strain evidence="5 6">KCTC 52518</strain>
    </source>
</reference>
<dbReference type="PANTHER" id="PTHR11475:SF4">
    <property type="entry name" value="CHORION PEROXIDASE"/>
    <property type="match status" value="1"/>
</dbReference>
<evidence type="ECO:0000256" key="4">
    <source>
        <dbReference type="SAM" id="MobiDB-lite"/>
    </source>
</evidence>
<sequence length="614" mass="66801">MNRHGDYAPLASPRRSPPGDMVVMASTTPKEQQNPSQTDFVPLIDPLPDVADADTTAALLLAYPGTRDRHQLLANLGARMLDWEVPSATAKPTPTDERTAPAGYTYLGQFIAHDLSFAADRIPISKAGVPNAQVLDNMRETQLQLESIYGGGPREFPLGYVCPISPTVAGRRRTARTHLRLGAIHAVQPDMTLVKAGSDLPRLACPFLDSATAPVAGPGVIAQGATDVLIADPRNDDHALISQLTVLFCRLHNKIADSIVATAEAGAAGGDGAIDYYGLFERARKATTAIYRNVVWNDYLRRMLDQDIFERYAPRRNDIHRPVGFLTVPRPGRVAVEFSHAAFRFGHAMVRAKYRLGNIRHFELDAILELNSTEHPGLMPFDATWLADWFRFFDGNGTPPADFMYSRPLGPTVTPMGPDVVFLNDEAGGPPLLSLSVVKSGRTIPARGIATRDLVRSCSVPMASVDAVLATMAQDETMKAIIARHPLLADKRERTGRIARWLDAPGLFGVEKDVQFAEKDIKFLAANPPLFFFVLFEAEQVGHGIRLGPVGSFILAEMIFSKLAVPSPGGPPRGHSGHYADLLNLPPAVDQDLRRVFGANAPETMIDIVKSLAP</sequence>
<dbReference type="PRINTS" id="PR00457">
    <property type="entry name" value="ANPEROXIDASE"/>
</dbReference>
<gene>
    <name evidence="5" type="ORF">E8M01_32490</name>
</gene>
<dbReference type="GO" id="GO:0004601">
    <property type="term" value="F:peroxidase activity"/>
    <property type="evidence" value="ECO:0007669"/>
    <property type="project" value="InterPro"/>
</dbReference>
<evidence type="ECO:0000256" key="3">
    <source>
        <dbReference type="ARBA" id="ARBA00023180"/>
    </source>
</evidence>
<dbReference type="OrthoDB" id="105077at2"/>
<evidence type="ECO:0008006" key="7">
    <source>
        <dbReference type="Google" id="ProtNLM"/>
    </source>
</evidence>
<dbReference type="Proteomes" id="UP000298781">
    <property type="component" value="Chromosome"/>
</dbReference>
<dbReference type="InterPro" id="IPR037120">
    <property type="entry name" value="Haem_peroxidase_sf_animal"/>
</dbReference>
<dbReference type="InterPro" id="IPR019791">
    <property type="entry name" value="Haem_peroxidase_animal"/>
</dbReference>
<evidence type="ECO:0000256" key="2">
    <source>
        <dbReference type="ARBA" id="ARBA00022525"/>
    </source>
</evidence>
<dbReference type="GO" id="GO:0005576">
    <property type="term" value="C:extracellular region"/>
    <property type="evidence" value="ECO:0007669"/>
    <property type="project" value="UniProtKB-SubCell"/>
</dbReference>
<evidence type="ECO:0000313" key="5">
    <source>
        <dbReference type="EMBL" id="QCI68536.1"/>
    </source>
</evidence>